<dbReference type="InterPro" id="IPR057746">
    <property type="entry name" value="CpnT-like_N"/>
</dbReference>
<organism evidence="2 3">
    <name type="scientific">Paenibacillus helianthi</name>
    <dbReference type="NCBI Taxonomy" id="1349432"/>
    <lineage>
        <taxon>Bacteria</taxon>
        <taxon>Bacillati</taxon>
        <taxon>Bacillota</taxon>
        <taxon>Bacilli</taxon>
        <taxon>Bacillales</taxon>
        <taxon>Paenibacillaceae</taxon>
        <taxon>Paenibacillus</taxon>
    </lineage>
</organism>
<gene>
    <name evidence="2" type="ORF">A3844_19225</name>
</gene>
<comment type="caution">
    <text evidence="2">The sequence shown here is derived from an EMBL/GenBank/DDBJ whole genome shotgun (WGS) entry which is preliminary data.</text>
</comment>
<accession>A0ABX3EJQ2</accession>
<proteinExistence type="predicted"/>
<keyword evidence="3" id="KW-1185">Reference proteome</keyword>
<sequence length="99" mass="11274">MAQTTKVTLNYDGLVGQGKILKGYGDEVDRLIKKIKTTMTNLNSVWDDAAAQDFTQKVVKLEPTFRQFQESLEKLGLHMEKVSESYKTLSDQVKNSQQF</sequence>
<evidence type="ECO:0000313" key="2">
    <source>
        <dbReference type="EMBL" id="OKP84622.1"/>
    </source>
</evidence>
<dbReference type="Gene3D" id="1.10.287.1060">
    <property type="entry name" value="ESAT-6-like"/>
    <property type="match status" value="1"/>
</dbReference>
<dbReference type="EMBL" id="LVWI01000052">
    <property type="protein sequence ID" value="OKP84622.1"/>
    <property type="molecule type" value="Genomic_DNA"/>
</dbReference>
<dbReference type="InterPro" id="IPR036689">
    <property type="entry name" value="ESAT-6-like_sf"/>
</dbReference>
<name>A0ABX3EJQ2_9BACL</name>
<dbReference type="Pfam" id="PF25547">
    <property type="entry name" value="WXG100_2"/>
    <property type="match status" value="1"/>
</dbReference>
<reference evidence="2 3" key="1">
    <citation type="submission" date="2016-03" db="EMBL/GenBank/DDBJ databases">
        <authorList>
            <person name="Sant'Anna F.H."/>
            <person name="Ambrosini A."/>
            <person name="Souza R."/>
            <person name="Bach E."/>
            <person name="Fernandes G."/>
            <person name="Balsanelli E."/>
            <person name="Baura V.A."/>
            <person name="Souza E.M."/>
            <person name="Passaglia L."/>
        </authorList>
    </citation>
    <scope>NUCLEOTIDE SEQUENCE [LARGE SCALE GENOMIC DNA]</scope>
    <source>
        <strain evidence="2 3">P26E</strain>
    </source>
</reference>
<dbReference type="SUPFAM" id="SSF140453">
    <property type="entry name" value="EsxAB dimer-like"/>
    <property type="match status" value="1"/>
</dbReference>
<dbReference type="Proteomes" id="UP000186058">
    <property type="component" value="Unassembled WGS sequence"/>
</dbReference>
<protein>
    <recommendedName>
        <fullName evidence="1">Outer membrane channel protein CpnT-like N-terminal domain-containing protein</fullName>
    </recommendedName>
</protein>
<evidence type="ECO:0000259" key="1">
    <source>
        <dbReference type="Pfam" id="PF25547"/>
    </source>
</evidence>
<feature type="domain" description="Outer membrane channel protein CpnT-like N-terminal" evidence="1">
    <location>
        <begin position="23"/>
        <end position="95"/>
    </location>
</feature>
<dbReference type="RefSeq" id="WP_074085339.1">
    <property type="nucleotide sequence ID" value="NZ_LVWI01000052.1"/>
</dbReference>
<evidence type="ECO:0000313" key="3">
    <source>
        <dbReference type="Proteomes" id="UP000186058"/>
    </source>
</evidence>